<name>A0A031JUT0_9SPHN</name>
<dbReference type="PANTHER" id="PTHR43798">
    <property type="entry name" value="MONOACYLGLYCEROL LIPASE"/>
    <property type="match status" value="1"/>
</dbReference>
<sequence length="554" mass="59580">MSSRQPIAAAPSLRIARRYVDVRGRRVHLREAGQGKPVVLLHDSPRSSRLHLGTMRLLAPHFRVFALDTPGYGNSDPLGVETPTIDDFAAALGDALKVLGLADAPIYATHTSAKIALEYAASSGRPPALILDGLSFPETLAPAAFVDAYMRPFTIDAHGAYIAAEWTRTRDMLRWFPWFATTAASRMAMETPSPEWIEQYTIDLFSAGPNYFGAYAAAMRYDCGPALRAITVPTLVAARRDDVLYGYLDRIPVAENPALSIERLESDRTAWGEWLLARLTDASASDVPVTAPSSTGYVAYEEGQIHVRHRGPEGGRPVLILEASSTLSAMQWQDALCATHDTVVPDLPGFGESEALDDPSAAGYLATLTTLAAQLGGKVDVLAVGPASYLALAFAEARPDMVGQLILDGAPERPADPAALCPPLAFDMAGGHLHRAWHMLRDGQVQWPWHSGTIAAQRKTEPTLDGEALHRALLGVIKQPAHYGDAMNAALSIADTPPVTRCPMLVFTREHDPFYAAAPRLGHATTDRPDTITEAAVVVAQFLTSAIAETESAA</sequence>
<gene>
    <name evidence="1" type="ORF">BV97_03330</name>
</gene>
<organism evidence="1 2">
    <name type="scientific">Novosphingobium resinovorum</name>
    <dbReference type="NCBI Taxonomy" id="158500"/>
    <lineage>
        <taxon>Bacteria</taxon>
        <taxon>Pseudomonadati</taxon>
        <taxon>Pseudomonadota</taxon>
        <taxon>Alphaproteobacteria</taxon>
        <taxon>Sphingomonadales</taxon>
        <taxon>Sphingomonadaceae</taxon>
        <taxon>Novosphingobium</taxon>
    </lineage>
</organism>
<dbReference type="Gene3D" id="3.40.50.1820">
    <property type="entry name" value="alpha/beta hydrolase"/>
    <property type="match status" value="2"/>
</dbReference>
<proteinExistence type="predicted"/>
<dbReference type="SUPFAM" id="SSF53474">
    <property type="entry name" value="alpha/beta-Hydrolases"/>
    <property type="match status" value="2"/>
</dbReference>
<keyword evidence="1" id="KW-0378">Hydrolase</keyword>
<keyword evidence="1" id="KW-0012">Acyltransferase</keyword>
<dbReference type="GO" id="GO:0016787">
    <property type="term" value="F:hydrolase activity"/>
    <property type="evidence" value="ECO:0007669"/>
    <property type="project" value="UniProtKB-KW"/>
</dbReference>
<protein>
    <submittedName>
        <fullName evidence="1">Putative hydrolase or acyltransferase of alpha/beta superfamily</fullName>
    </submittedName>
</protein>
<reference evidence="1 2" key="1">
    <citation type="submission" date="2014-03" db="EMBL/GenBank/DDBJ databases">
        <title>Whole genome sequence of Novosphingobium resinovorum KF1.</title>
        <authorList>
            <person name="Gan H.M."/>
            <person name="Gan H.Y."/>
            <person name="Chew T.H."/>
            <person name="Savka M.A."/>
        </authorList>
    </citation>
    <scope>NUCLEOTIDE SEQUENCE [LARGE SCALE GENOMIC DNA]</scope>
    <source>
        <strain evidence="1 2">KF1</strain>
    </source>
</reference>
<dbReference type="PATRIC" id="fig|158500.4.peg.3394"/>
<dbReference type="Proteomes" id="UP000024329">
    <property type="component" value="Unassembled WGS sequence"/>
</dbReference>
<dbReference type="eggNOG" id="COG0596">
    <property type="taxonomic scope" value="Bacteria"/>
</dbReference>
<dbReference type="RefSeq" id="WP_231958325.1">
    <property type="nucleotide sequence ID" value="NZ_CP017076.1"/>
</dbReference>
<comment type="caution">
    <text evidence="1">The sequence shown here is derived from an EMBL/GenBank/DDBJ whole genome shotgun (WGS) entry which is preliminary data.</text>
</comment>
<dbReference type="EMBL" id="JFYZ01000016">
    <property type="protein sequence ID" value="EZP80563.1"/>
    <property type="molecule type" value="Genomic_DNA"/>
</dbReference>
<keyword evidence="1" id="KW-0808">Transferase</keyword>
<dbReference type="GO" id="GO:0016746">
    <property type="term" value="F:acyltransferase activity"/>
    <property type="evidence" value="ECO:0007669"/>
    <property type="project" value="UniProtKB-KW"/>
</dbReference>
<dbReference type="InterPro" id="IPR029058">
    <property type="entry name" value="AB_hydrolase_fold"/>
</dbReference>
<evidence type="ECO:0000313" key="2">
    <source>
        <dbReference type="Proteomes" id="UP000024329"/>
    </source>
</evidence>
<dbReference type="InterPro" id="IPR050266">
    <property type="entry name" value="AB_hydrolase_sf"/>
</dbReference>
<accession>A0A031JUT0</accession>
<evidence type="ECO:0000313" key="1">
    <source>
        <dbReference type="EMBL" id="EZP80563.1"/>
    </source>
</evidence>
<dbReference type="AlphaFoldDB" id="A0A031JUT0"/>